<dbReference type="RefSeq" id="WP_311366243.1">
    <property type="nucleotide sequence ID" value="NZ_JAVRIC010000027.1"/>
</dbReference>
<dbReference type="SUPFAM" id="SSF110087">
    <property type="entry name" value="DR1885-like metal-binding protein"/>
    <property type="match status" value="1"/>
</dbReference>
<keyword evidence="1" id="KW-0732">Signal</keyword>
<sequence>MRFQPALAALALLLVACSGEAPNAALTADRVWARATPPGAEVGAVYMRLHNRGDTAVRLVEVRSEAAQRAEVHTVSEIDGMMQMRAVQGGPEIPAGDSIELRPGGMHLMLMGLTQPLVDGKRFAIALSFDDGQTLSLEVPVSREAP</sequence>
<dbReference type="PROSITE" id="PS51257">
    <property type="entry name" value="PROKAR_LIPOPROTEIN"/>
    <property type="match status" value="1"/>
</dbReference>
<evidence type="ECO:0000256" key="1">
    <source>
        <dbReference type="SAM" id="SignalP"/>
    </source>
</evidence>
<feature type="signal peptide" evidence="1">
    <location>
        <begin position="1"/>
        <end position="21"/>
    </location>
</feature>
<dbReference type="Gene3D" id="2.60.40.1890">
    <property type="entry name" value="PCu(A)C copper chaperone"/>
    <property type="match status" value="1"/>
</dbReference>
<dbReference type="InterPro" id="IPR058248">
    <property type="entry name" value="Lxx211020-like"/>
</dbReference>
<dbReference type="InterPro" id="IPR007410">
    <property type="entry name" value="LpqE-like"/>
</dbReference>
<organism evidence="2 3">
    <name type="scientific">Banduia mediterranea</name>
    <dbReference type="NCBI Taxonomy" id="3075609"/>
    <lineage>
        <taxon>Bacteria</taxon>
        <taxon>Pseudomonadati</taxon>
        <taxon>Pseudomonadota</taxon>
        <taxon>Gammaproteobacteria</taxon>
        <taxon>Nevskiales</taxon>
        <taxon>Algiphilaceae</taxon>
        <taxon>Banduia</taxon>
    </lineage>
</organism>
<protein>
    <submittedName>
        <fullName evidence="2">Copper chaperone PCu(A)C</fullName>
    </submittedName>
</protein>
<dbReference type="Pfam" id="PF04314">
    <property type="entry name" value="PCuAC"/>
    <property type="match status" value="1"/>
</dbReference>
<reference evidence="2 3" key="1">
    <citation type="submission" date="2023-09" db="EMBL/GenBank/DDBJ databases">
        <authorList>
            <person name="Rey-Velasco X."/>
        </authorList>
    </citation>
    <scope>NUCLEOTIDE SEQUENCE [LARGE SCALE GENOMIC DNA]</scope>
    <source>
        <strain evidence="2 3">W345</strain>
    </source>
</reference>
<dbReference type="Proteomes" id="UP001254608">
    <property type="component" value="Unassembled WGS sequence"/>
</dbReference>
<accession>A0ABU2WLS1</accession>
<gene>
    <name evidence="2" type="ORF">RM530_15890</name>
</gene>
<dbReference type="PANTHER" id="PTHR36302:SF1">
    <property type="entry name" value="COPPER CHAPERONE PCU(A)C"/>
    <property type="match status" value="1"/>
</dbReference>
<dbReference type="EMBL" id="JAVRIC010000027">
    <property type="protein sequence ID" value="MDT0498831.1"/>
    <property type="molecule type" value="Genomic_DNA"/>
</dbReference>
<name>A0ABU2WLS1_9GAMM</name>
<dbReference type="InterPro" id="IPR036182">
    <property type="entry name" value="PCuAC_sf"/>
</dbReference>
<evidence type="ECO:0000313" key="2">
    <source>
        <dbReference type="EMBL" id="MDT0498831.1"/>
    </source>
</evidence>
<comment type="caution">
    <text evidence="2">The sequence shown here is derived from an EMBL/GenBank/DDBJ whole genome shotgun (WGS) entry which is preliminary data.</text>
</comment>
<keyword evidence="3" id="KW-1185">Reference proteome</keyword>
<dbReference type="PANTHER" id="PTHR36302">
    <property type="entry name" value="BLR7088 PROTEIN"/>
    <property type="match status" value="1"/>
</dbReference>
<proteinExistence type="predicted"/>
<feature type="chain" id="PRO_5045528777" evidence="1">
    <location>
        <begin position="22"/>
        <end position="146"/>
    </location>
</feature>
<evidence type="ECO:0000313" key="3">
    <source>
        <dbReference type="Proteomes" id="UP001254608"/>
    </source>
</evidence>